<dbReference type="EMBL" id="JBHSCR010000014">
    <property type="protein sequence ID" value="MFC4348926.1"/>
    <property type="molecule type" value="Genomic_DNA"/>
</dbReference>
<proteinExistence type="predicted"/>
<dbReference type="SUPFAM" id="SSF53850">
    <property type="entry name" value="Periplasmic binding protein-like II"/>
    <property type="match status" value="1"/>
</dbReference>
<dbReference type="RefSeq" id="WP_068143599.1">
    <property type="nucleotide sequence ID" value="NZ_JBHSCR010000014.1"/>
</dbReference>
<feature type="chain" id="PRO_5045613400" evidence="1">
    <location>
        <begin position="31"/>
        <end position="300"/>
    </location>
</feature>
<feature type="domain" description="Solute-binding protein family 3/N-terminal" evidence="2">
    <location>
        <begin position="47"/>
        <end position="283"/>
    </location>
</feature>
<dbReference type="NCBIfam" id="TIGR02285">
    <property type="entry name" value="TIGR02285 family protein"/>
    <property type="match status" value="1"/>
</dbReference>
<accession>A0ABV8UDJ6</accession>
<organism evidence="3 4">
    <name type="scientific">Kordiimonas lipolytica</name>
    <dbReference type="NCBI Taxonomy" id="1662421"/>
    <lineage>
        <taxon>Bacteria</taxon>
        <taxon>Pseudomonadati</taxon>
        <taxon>Pseudomonadota</taxon>
        <taxon>Alphaproteobacteria</taxon>
        <taxon>Kordiimonadales</taxon>
        <taxon>Kordiimonadaceae</taxon>
        <taxon>Kordiimonas</taxon>
    </lineage>
</organism>
<dbReference type="InterPro" id="IPR011972">
    <property type="entry name" value="CHP02285"/>
</dbReference>
<dbReference type="InterPro" id="IPR001638">
    <property type="entry name" value="Solute-binding_3/MltF_N"/>
</dbReference>
<dbReference type="Proteomes" id="UP001595776">
    <property type="component" value="Unassembled WGS sequence"/>
</dbReference>
<dbReference type="Pfam" id="PF00497">
    <property type="entry name" value="SBP_bac_3"/>
    <property type="match status" value="1"/>
</dbReference>
<name>A0ABV8UDJ6_9PROT</name>
<evidence type="ECO:0000313" key="4">
    <source>
        <dbReference type="Proteomes" id="UP001595776"/>
    </source>
</evidence>
<evidence type="ECO:0000259" key="2">
    <source>
        <dbReference type="Pfam" id="PF00497"/>
    </source>
</evidence>
<evidence type="ECO:0000256" key="1">
    <source>
        <dbReference type="SAM" id="SignalP"/>
    </source>
</evidence>
<keyword evidence="1" id="KW-0732">Signal</keyword>
<sequence length="300" mass="33181">MFSLKRLQANTWWKKLAMVLPAFFTAAAFADSDTSEPVDISWYLFDYPPSYITEGPYEGQGYQDQILADIERSAPSIRIHRIATSMARVISNMEHEKGACAGALAKTPERMTYMVFSDPILVSMPLRLVIRKDMMATFSPFLDDKGQVMLSALLNTEAGLKGGVVKGRAYGQQLDVAMDKEARLGNVVRAGQGHLVLRMLARGRIGYTFGYPDEIGFYARMLESEGVEAKFAMLPVAGHSTNSHSHIGCTKDAAGKAFITAVNRVIAEPKTHARWQSYYLNWVDPSARAAVTATIDQDIQ</sequence>
<evidence type="ECO:0000313" key="3">
    <source>
        <dbReference type="EMBL" id="MFC4348926.1"/>
    </source>
</evidence>
<gene>
    <name evidence="3" type="ORF">ACFO5Q_13820</name>
</gene>
<protein>
    <submittedName>
        <fullName evidence="3">TIGR02285 family protein</fullName>
    </submittedName>
</protein>
<comment type="caution">
    <text evidence="3">The sequence shown here is derived from an EMBL/GenBank/DDBJ whole genome shotgun (WGS) entry which is preliminary data.</text>
</comment>
<dbReference type="Gene3D" id="3.40.190.10">
    <property type="entry name" value="Periplasmic binding protein-like II"/>
    <property type="match status" value="2"/>
</dbReference>
<feature type="signal peptide" evidence="1">
    <location>
        <begin position="1"/>
        <end position="30"/>
    </location>
</feature>
<keyword evidence="4" id="KW-1185">Reference proteome</keyword>
<reference evidence="4" key="1">
    <citation type="journal article" date="2019" name="Int. J. Syst. Evol. Microbiol.">
        <title>The Global Catalogue of Microorganisms (GCM) 10K type strain sequencing project: providing services to taxonomists for standard genome sequencing and annotation.</title>
        <authorList>
            <consortium name="The Broad Institute Genomics Platform"/>
            <consortium name="The Broad Institute Genome Sequencing Center for Infectious Disease"/>
            <person name="Wu L."/>
            <person name="Ma J."/>
        </authorList>
    </citation>
    <scope>NUCLEOTIDE SEQUENCE [LARGE SCALE GENOMIC DNA]</scope>
    <source>
        <strain evidence="4">CGMCC 1.15304</strain>
    </source>
</reference>